<proteinExistence type="inferred from homology"/>
<keyword evidence="3 8" id="KW-0813">Transport</keyword>
<evidence type="ECO:0000256" key="8">
    <source>
        <dbReference type="RuleBase" id="RU361157"/>
    </source>
</evidence>
<dbReference type="GO" id="GO:0005886">
    <property type="term" value="C:plasma membrane"/>
    <property type="evidence" value="ECO:0007669"/>
    <property type="project" value="UniProtKB-SubCell"/>
</dbReference>
<comment type="caution">
    <text evidence="10">The sequence shown here is derived from an EMBL/GenBank/DDBJ whole genome shotgun (WGS) entry which is preliminary data.</text>
</comment>
<dbReference type="InterPro" id="IPR013525">
    <property type="entry name" value="ABC2_TM"/>
</dbReference>
<accession>A0A1S8TF98</accession>
<dbReference type="GO" id="GO:0140359">
    <property type="term" value="F:ABC-type transporter activity"/>
    <property type="evidence" value="ECO:0007669"/>
    <property type="project" value="InterPro"/>
</dbReference>
<dbReference type="OrthoDB" id="9794365at2"/>
<feature type="domain" description="ABC transmembrane type-2" evidence="9">
    <location>
        <begin position="226"/>
        <end position="450"/>
    </location>
</feature>
<feature type="transmembrane region" description="Helical" evidence="8">
    <location>
        <begin position="341"/>
        <end position="365"/>
    </location>
</feature>
<sequence>MNKKKFVKLVILFFLMIISNILVFKYCNLEYRNITLSYKLTSDKQDTYQVFYGNDASWTEEQSQKANYSDVKKQETLKYTIPKDMKELRFDLGNQESHINISDIKLSKLGKSIDLDVNQILDKNNQFQIGQIKKVETSFDIETTGTDPYIIYNVDSNIVMELVEYENIINNILKVGICIMVDILLLIVLKKSKSVISLIQELNNNRTLIWSLSKNDFKTKYAGSYLGITWAFIQPVVTILVYWFVFEFGLKSGSPIKDVPFIVWFMTGLVPWFFFQEALLNATNCMLEYSYLVKKVVFKISILPIVKIVSAVFVHLVFIVFLFIVAGIYGFYPSQYTIQLIYYSFCTFFMVLAISYATSAIVIFLKDLGQIINIFLQIGMWMTPIMWSYTIMPKQLQWIVKLNPMYYVVEGYRDTIINHIWFFQRYFQTVYFWVITLGLFIVGAMIFKKLKPHFADVL</sequence>
<keyword evidence="11" id="KW-1185">Reference proteome</keyword>
<dbReference type="PANTHER" id="PTHR30413">
    <property type="entry name" value="INNER MEMBRANE TRANSPORT PERMEASE"/>
    <property type="match status" value="1"/>
</dbReference>
<evidence type="ECO:0000256" key="4">
    <source>
        <dbReference type="ARBA" id="ARBA00022475"/>
    </source>
</evidence>
<evidence type="ECO:0000256" key="2">
    <source>
        <dbReference type="ARBA" id="ARBA00007783"/>
    </source>
</evidence>
<evidence type="ECO:0000256" key="6">
    <source>
        <dbReference type="ARBA" id="ARBA00022989"/>
    </source>
</evidence>
<feature type="transmembrane region" description="Helical" evidence="8">
    <location>
        <begin position="430"/>
        <end position="447"/>
    </location>
</feature>
<name>A0A1S8TF98_9CLOT</name>
<feature type="transmembrane region" description="Helical" evidence="8">
    <location>
        <begin position="372"/>
        <end position="392"/>
    </location>
</feature>
<dbReference type="AlphaFoldDB" id="A0A1S8TF98"/>
<dbReference type="PANTHER" id="PTHR30413:SF10">
    <property type="entry name" value="CAPSULE POLYSACCHARIDE EXPORT INNER-MEMBRANE PROTEIN CTRC"/>
    <property type="match status" value="1"/>
</dbReference>
<protein>
    <recommendedName>
        <fullName evidence="8">Transport permease protein</fullName>
    </recommendedName>
</protein>
<dbReference type="GO" id="GO:0015920">
    <property type="term" value="P:lipopolysaccharide transport"/>
    <property type="evidence" value="ECO:0007669"/>
    <property type="project" value="TreeGrafter"/>
</dbReference>
<dbReference type="EMBL" id="LZZM01000174">
    <property type="protein sequence ID" value="OOM76331.1"/>
    <property type="molecule type" value="Genomic_DNA"/>
</dbReference>
<dbReference type="InterPro" id="IPR047817">
    <property type="entry name" value="ABC2_TM_bact-type"/>
</dbReference>
<evidence type="ECO:0000313" key="11">
    <source>
        <dbReference type="Proteomes" id="UP000190890"/>
    </source>
</evidence>
<feature type="transmembrane region" description="Helical" evidence="8">
    <location>
        <begin position="7"/>
        <end position="26"/>
    </location>
</feature>
<dbReference type="STRING" id="29367.CLPUN_27180"/>
<feature type="transmembrane region" description="Helical" evidence="8">
    <location>
        <begin position="172"/>
        <end position="189"/>
    </location>
</feature>
<evidence type="ECO:0000256" key="1">
    <source>
        <dbReference type="ARBA" id="ARBA00004651"/>
    </source>
</evidence>
<evidence type="ECO:0000313" key="10">
    <source>
        <dbReference type="EMBL" id="OOM76331.1"/>
    </source>
</evidence>
<feature type="transmembrane region" description="Helical" evidence="8">
    <location>
        <begin position="296"/>
        <end position="329"/>
    </location>
</feature>
<gene>
    <name evidence="10" type="primary">tagG</name>
    <name evidence="10" type="ORF">CLPUN_27180</name>
</gene>
<evidence type="ECO:0000259" key="9">
    <source>
        <dbReference type="PROSITE" id="PS51012"/>
    </source>
</evidence>
<dbReference type="RefSeq" id="WP_077847818.1">
    <property type="nucleotide sequence ID" value="NZ_LZZM01000174.1"/>
</dbReference>
<dbReference type="PROSITE" id="PS51012">
    <property type="entry name" value="ABC_TM2"/>
    <property type="match status" value="1"/>
</dbReference>
<keyword evidence="5 8" id="KW-0812">Transmembrane</keyword>
<comment type="subcellular location">
    <subcellularLocation>
        <location evidence="1 8">Cell membrane</location>
        <topology evidence="1 8">Multi-pass membrane protein</topology>
    </subcellularLocation>
</comment>
<organism evidence="10 11">
    <name type="scientific">Clostridium puniceum</name>
    <dbReference type="NCBI Taxonomy" id="29367"/>
    <lineage>
        <taxon>Bacteria</taxon>
        <taxon>Bacillati</taxon>
        <taxon>Bacillota</taxon>
        <taxon>Clostridia</taxon>
        <taxon>Eubacteriales</taxon>
        <taxon>Clostridiaceae</taxon>
        <taxon>Clostridium</taxon>
    </lineage>
</organism>
<dbReference type="Pfam" id="PF01061">
    <property type="entry name" value="ABC2_membrane"/>
    <property type="match status" value="1"/>
</dbReference>
<dbReference type="Proteomes" id="UP000190890">
    <property type="component" value="Unassembled WGS sequence"/>
</dbReference>
<evidence type="ECO:0000256" key="7">
    <source>
        <dbReference type="ARBA" id="ARBA00023136"/>
    </source>
</evidence>
<keyword evidence="4 8" id="KW-1003">Cell membrane</keyword>
<comment type="similarity">
    <text evidence="2 8">Belongs to the ABC-2 integral membrane protein family.</text>
</comment>
<feature type="transmembrane region" description="Helical" evidence="8">
    <location>
        <begin position="258"/>
        <end position="275"/>
    </location>
</feature>
<keyword evidence="7 8" id="KW-0472">Membrane</keyword>
<evidence type="ECO:0000256" key="5">
    <source>
        <dbReference type="ARBA" id="ARBA00022692"/>
    </source>
</evidence>
<evidence type="ECO:0000256" key="3">
    <source>
        <dbReference type="ARBA" id="ARBA00022448"/>
    </source>
</evidence>
<keyword evidence="6 8" id="KW-1133">Transmembrane helix</keyword>
<reference evidence="10 11" key="1">
    <citation type="submission" date="2016-05" db="EMBL/GenBank/DDBJ databases">
        <title>Microbial solvent formation.</title>
        <authorList>
            <person name="Poehlein A."/>
            <person name="Montoya Solano J.D."/>
            <person name="Flitsch S."/>
            <person name="Krabben P."/>
            <person name="Duerre P."/>
            <person name="Daniel R."/>
        </authorList>
    </citation>
    <scope>NUCLEOTIDE SEQUENCE [LARGE SCALE GENOMIC DNA]</scope>
    <source>
        <strain evidence="10 11">DSM 2619</strain>
    </source>
</reference>
<feature type="transmembrane region" description="Helical" evidence="8">
    <location>
        <begin position="224"/>
        <end position="246"/>
    </location>
</feature>